<dbReference type="InterPro" id="IPR000073">
    <property type="entry name" value="AB_hydrolase_1"/>
</dbReference>
<gene>
    <name evidence="4" type="ORF">BN977_03972</name>
</gene>
<feature type="region of interest" description="Disordered" evidence="1">
    <location>
        <begin position="34"/>
        <end position="140"/>
    </location>
</feature>
<dbReference type="AlphaFoldDB" id="W9B1Z6"/>
<accession>W9B1Z6</accession>
<proteinExistence type="predicted"/>
<organism evidence="4 5">
    <name type="scientific">Mycolicibacterium cosmeticum</name>
    <dbReference type="NCBI Taxonomy" id="258533"/>
    <lineage>
        <taxon>Bacteria</taxon>
        <taxon>Bacillati</taxon>
        <taxon>Actinomycetota</taxon>
        <taxon>Actinomycetes</taxon>
        <taxon>Mycobacteriales</taxon>
        <taxon>Mycobacteriaceae</taxon>
        <taxon>Mycolicibacterium</taxon>
    </lineage>
</organism>
<dbReference type="Proteomes" id="UP000028870">
    <property type="component" value="Unassembled WGS sequence"/>
</dbReference>
<reference evidence="4" key="1">
    <citation type="submission" date="2014-03" db="EMBL/GenBank/DDBJ databases">
        <title>Draft Genome Sequence of Mycobacterium cosmeticum DSM 44829.</title>
        <authorList>
            <person name="Croce O."/>
            <person name="Robert C."/>
            <person name="Raoult D."/>
            <person name="Drancourt M."/>
        </authorList>
    </citation>
    <scope>NUCLEOTIDE SEQUENCE [LARGE SCALE GENOMIC DNA]</scope>
    <source>
        <strain evidence="4">DSM 44829</strain>
    </source>
</reference>
<evidence type="ECO:0000259" key="3">
    <source>
        <dbReference type="Pfam" id="PF12697"/>
    </source>
</evidence>
<evidence type="ECO:0000313" key="4">
    <source>
        <dbReference type="EMBL" id="CDO09152.1"/>
    </source>
</evidence>
<dbReference type="RefSeq" id="WP_131590180.1">
    <property type="nucleotide sequence ID" value="NZ_CCBB010000003.1"/>
</dbReference>
<protein>
    <submittedName>
        <fullName evidence="4">PE-PGRS family protein</fullName>
    </submittedName>
</protein>
<dbReference type="Pfam" id="PF12697">
    <property type="entry name" value="Abhydrolase_6"/>
    <property type="match status" value="1"/>
</dbReference>
<evidence type="ECO:0000256" key="1">
    <source>
        <dbReference type="SAM" id="MobiDB-lite"/>
    </source>
</evidence>
<dbReference type="eggNOG" id="COG1073">
    <property type="taxonomic scope" value="Bacteria"/>
</dbReference>
<comment type="caution">
    <text evidence="4">The sequence shown here is derived from an EMBL/GenBank/DDBJ whole genome shotgun (WGS) entry which is preliminary data.</text>
</comment>
<dbReference type="EMBL" id="CCBB010000003">
    <property type="protein sequence ID" value="CDO09152.1"/>
    <property type="molecule type" value="Genomic_DNA"/>
</dbReference>
<keyword evidence="2" id="KW-0732">Signal</keyword>
<dbReference type="SUPFAM" id="SSF53474">
    <property type="entry name" value="alpha/beta-Hydrolases"/>
    <property type="match status" value="1"/>
</dbReference>
<evidence type="ECO:0000256" key="2">
    <source>
        <dbReference type="SAM" id="SignalP"/>
    </source>
</evidence>
<dbReference type="OrthoDB" id="4568724at2"/>
<evidence type="ECO:0000313" key="5">
    <source>
        <dbReference type="Proteomes" id="UP000028870"/>
    </source>
</evidence>
<name>W9B1Z6_MYCCO</name>
<dbReference type="InterPro" id="IPR029058">
    <property type="entry name" value="AB_hydrolase_fold"/>
</dbReference>
<feature type="domain" description="AB hydrolase-1" evidence="3">
    <location>
        <begin position="250"/>
        <end position="400"/>
    </location>
</feature>
<keyword evidence="5" id="KW-1185">Reference proteome</keyword>
<dbReference type="STRING" id="258533.BN977_03972"/>
<dbReference type="GO" id="GO:0003824">
    <property type="term" value="F:catalytic activity"/>
    <property type="evidence" value="ECO:0007669"/>
    <property type="project" value="UniProtKB-ARBA"/>
</dbReference>
<reference evidence="4" key="2">
    <citation type="submission" date="2014-03" db="EMBL/GenBank/DDBJ databases">
        <authorList>
            <person name="Urmite Genomes"/>
        </authorList>
    </citation>
    <scope>NUCLEOTIDE SEQUENCE</scope>
    <source>
        <strain evidence="4">DSM 44829</strain>
    </source>
</reference>
<feature type="chain" id="PRO_5039681895" evidence="2">
    <location>
        <begin position="20"/>
        <end position="540"/>
    </location>
</feature>
<feature type="signal peptide" evidence="2">
    <location>
        <begin position="1"/>
        <end position="19"/>
    </location>
</feature>
<sequence>MVARLMAWLGAVVAMTAVAATLLVGAATAVADTDAESAGGSGKPAAEGPHDTKTPDPAKKEEPAAEPEQEAPKPSTPADEKPAPGESVKSGTAKKKGTTTRSPNAAAAFRRAATVPSTAKPAPAQEQTKGAAVRPKAASEPVAPAVTADMPPSVTAAAVTARPADPVVAQAAAPRRPTLVDALGSAILNAVMGLVQFFSGPPVLPADAKVTVRTSTLRIPVAGGRTVIADWYFPEHSDDQAPTRLIYLQHGFAAVGSMYSFTAAALAERTNSVVVAPTITSNFLAADGAWLGGTAMQQGVADLFAGDRAALTASASAAAGHEVTLPTRFVLVGHSAGGSLVMGAAADMIDNAALADLAGVVLLDSVDMNGTVPRALARLTGANYRPVMDISSERYVWNMFGVVGDELEAARPGQFNGVMLAGGRHIDALLGGNKIVQFAEYLVAGFSAPSNVQAVPTIAAGWINDLFAGTYDGYYPSPGQSVEIPTSAGAATAVALPFASTERVQATPLDGIFELVLGLITRVALFDTVPDQLRLLALRP</sequence>
<feature type="compositionally biased region" description="Basic and acidic residues" evidence="1">
    <location>
        <begin position="48"/>
        <end position="63"/>
    </location>
</feature>
<dbReference type="Gene3D" id="3.40.50.1820">
    <property type="entry name" value="alpha/beta hydrolase"/>
    <property type="match status" value="1"/>
</dbReference>